<reference evidence="16 17" key="1">
    <citation type="submission" date="2019-03" db="EMBL/GenBank/DDBJ databases">
        <title>Whole genome sequence of Arthrobacter sp JH1-1.</title>
        <authorList>
            <person name="Trinh H.N."/>
        </authorList>
    </citation>
    <scope>NUCLEOTIDE SEQUENCE [LARGE SCALE GENOMIC DNA]</scope>
    <source>
        <strain evidence="16 17">JH1-1</strain>
    </source>
</reference>
<keyword evidence="12" id="KW-0902">Two-component regulatory system</keyword>
<dbReference type="SUPFAM" id="SSF55890">
    <property type="entry name" value="Sporulation response regulatory protein Spo0B"/>
    <property type="match status" value="1"/>
</dbReference>
<comment type="catalytic activity">
    <reaction evidence="1">
        <text>ATP + protein L-histidine = ADP + protein N-phospho-L-histidine.</text>
        <dbReference type="EC" id="2.7.13.3"/>
    </reaction>
</comment>
<keyword evidence="7 14" id="KW-0812">Transmembrane</keyword>
<feature type="transmembrane region" description="Helical" evidence="14">
    <location>
        <begin position="215"/>
        <end position="237"/>
    </location>
</feature>
<dbReference type="SMART" id="SM00387">
    <property type="entry name" value="HATPase_c"/>
    <property type="match status" value="1"/>
</dbReference>
<comment type="subcellular location">
    <subcellularLocation>
        <location evidence="2">Cell membrane</location>
        <topology evidence="2">Multi-pass membrane protein</topology>
    </subcellularLocation>
</comment>
<dbReference type="InterPro" id="IPR029151">
    <property type="entry name" value="Sensor-like_sf"/>
</dbReference>
<evidence type="ECO:0000256" key="5">
    <source>
        <dbReference type="ARBA" id="ARBA00022553"/>
    </source>
</evidence>
<evidence type="ECO:0000256" key="10">
    <source>
        <dbReference type="ARBA" id="ARBA00022840"/>
    </source>
</evidence>
<evidence type="ECO:0000256" key="9">
    <source>
        <dbReference type="ARBA" id="ARBA00022777"/>
    </source>
</evidence>
<evidence type="ECO:0000256" key="12">
    <source>
        <dbReference type="ARBA" id="ARBA00023012"/>
    </source>
</evidence>
<dbReference type="InterPro" id="IPR005467">
    <property type="entry name" value="His_kinase_dom"/>
</dbReference>
<dbReference type="Gene3D" id="1.10.287.130">
    <property type="match status" value="1"/>
</dbReference>
<evidence type="ECO:0000313" key="17">
    <source>
        <dbReference type="Proteomes" id="UP000295511"/>
    </source>
</evidence>
<dbReference type="Pfam" id="PF02518">
    <property type="entry name" value="HATPase_c"/>
    <property type="match status" value="1"/>
</dbReference>
<evidence type="ECO:0000256" key="14">
    <source>
        <dbReference type="SAM" id="Phobius"/>
    </source>
</evidence>
<protein>
    <recommendedName>
        <fullName evidence="3">histidine kinase</fullName>
        <ecNumber evidence="3">2.7.13.3</ecNumber>
    </recommendedName>
</protein>
<dbReference type="EMBL" id="SMRU01000005">
    <property type="protein sequence ID" value="TDF99082.1"/>
    <property type="molecule type" value="Genomic_DNA"/>
</dbReference>
<evidence type="ECO:0000313" key="16">
    <source>
        <dbReference type="EMBL" id="TDF99082.1"/>
    </source>
</evidence>
<dbReference type="Pfam" id="PF00989">
    <property type="entry name" value="PAS"/>
    <property type="match status" value="1"/>
</dbReference>
<comment type="caution">
    <text evidence="16">The sequence shown here is derived from an EMBL/GenBank/DDBJ whole genome shotgun (WGS) entry which is preliminary data.</text>
</comment>
<dbReference type="InterPro" id="IPR016120">
    <property type="entry name" value="Sig_transdc_His_kin_SpoOB"/>
</dbReference>
<proteinExistence type="predicted"/>
<dbReference type="InterPro" id="IPR036890">
    <property type="entry name" value="HATPase_C_sf"/>
</dbReference>
<dbReference type="SUPFAM" id="SSF103190">
    <property type="entry name" value="Sensory domain-like"/>
    <property type="match status" value="1"/>
</dbReference>
<keyword evidence="17" id="KW-1185">Reference proteome</keyword>
<dbReference type="InterPro" id="IPR003594">
    <property type="entry name" value="HATPase_dom"/>
</dbReference>
<dbReference type="PANTHER" id="PTHR44936">
    <property type="entry name" value="SENSOR PROTEIN CREC"/>
    <property type="match status" value="1"/>
</dbReference>
<dbReference type="GO" id="GO:0000155">
    <property type="term" value="F:phosphorelay sensor kinase activity"/>
    <property type="evidence" value="ECO:0007669"/>
    <property type="project" value="InterPro"/>
</dbReference>
<dbReference type="InterPro" id="IPR039506">
    <property type="entry name" value="SPOB_a"/>
</dbReference>
<dbReference type="InterPro" id="IPR050980">
    <property type="entry name" value="2C_sensor_his_kinase"/>
</dbReference>
<evidence type="ECO:0000259" key="15">
    <source>
        <dbReference type="PROSITE" id="PS50109"/>
    </source>
</evidence>
<keyword evidence="5" id="KW-0597">Phosphoprotein</keyword>
<evidence type="ECO:0000256" key="13">
    <source>
        <dbReference type="ARBA" id="ARBA00023136"/>
    </source>
</evidence>
<dbReference type="PANTHER" id="PTHR44936:SF9">
    <property type="entry name" value="SENSOR PROTEIN CREC"/>
    <property type="match status" value="1"/>
</dbReference>
<evidence type="ECO:0000256" key="1">
    <source>
        <dbReference type="ARBA" id="ARBA00000085"/>
    </source>
</evidence>
<dbReference type="SUPFAM" id="SSF55874">
    <property type="entry name" value="ATPase domain of HSP90 chaperone/DNA topoisomerase II/histidine kinase"/>
    <property type="match status" value="1"/>
</dbReference>
<accession>A0A4R5KUA3</accession>
<keyword evidence="10" id="KW-0067">ATP-binding</keyword>
<keyword evidence="9 16" id="KW-0418">Kinase</keyword>
<dbReference type="Gene3D" id="3.30.450.20">
    <property type="entry name" value="PAS domain"/>
    <property type="match status" value="2"/>
</dbReference>
<dbReference type="Proteomes" id="UP000295511">
    <property type="component" value="Unassembled WGS sequence"/>
</dbReference>
<sequence length="583" mass="63133">MHVARSRARDSLLHSCCELCHLSWLVGVEEENGGKHGVGLLVKALIARWKARPLASQILVWLLCIILVTVTLGALIYTQISNQTLEDQYRLRALGIATTVAQMPEIVTSLGNGDPQRTIQAIASKVQEEAQPAYVVVSDRAGKRYSHPNPDLIGQKLEEPVAVLDGQTHVGIDKGSLGDSVNAKAPVRAADGSVIGQVSVGILVTKESSELDRQAWLIAGYSAVVLVIAAMGSALLARRIKRVTFDLEPVEIASLLQEREALLHGIKEAMIGLDDDGRVTVINSEARKLLNFESNVLGERLEEHLPEGRLRSILTGQIAGTDQVVITEDALLVVNRMAVELSGRSIGSVVTLRDRTEVEGLVRDLRSVEGLMEALRAQEHEYANRLHVVDGLLELGDVEQARKFVSRISDTSRSLGEGLRSRIEPPELAALILAKVTVADEQDVHIAVTDDSQLRQPFLETQALLTIVGNLLDNAVEILSEQPEPREVTIQLDDSSGIFICVTDNGPGVPAELVDTITADGFTTKEARPGMRRGIGLALVSRIVHRAGGTMDVFPGPGGRFEIWLPEPSTGTESHVMTGRSIE</sequence>
<dbReference type="InterPro" id="IPR013767">
    <property type="entry name" value="PAS_fold"/>
</dbReference>
<organism evidence="16 17">
    <name type="scientific">Arthrobacter terricola</name>
    <dbReference type="NCBI Taxonomy" id="2547396"/>
    <lineage>
        <taxon>Bacteria</taxon>
        <taxon>Bacillati</taxon>
        <taxon>Actinomycetota</taxon>
        <taxon>Actinomycetes</taxon>
        <taxon>Micrococcales</taxon>
        <taxon>Micrococcaceae</taxon>
        <taxon>Arthrobacter</taxon>
    </lineage>
</organism>
<dbReference type="OrthoDB" id="9792686at2"/>
<dbReference type="GO" id="GO:0005886">
    <property type="term" value="C:plasma membrane"/>
    <property type="evidence" value="ECO:0007669"/>
    <property type="project" value="UniProtKB-SubCell"/>
</dbReference>
<evidence type="ECO:0000256" key="7">
    <source>
        <dbReference type="ARBA" id="ARBA00022692"/>
    </source>
</evidence>
<dbReference type="AlphaFoldDB" id="A0A4R5KUA3"/>
<evidence type="ECO:0000256" key="3">
    <source>
        <dbReference type="ARBA" id="ARBA00012438"/>
    </source>
</evidence>
<dbReference type="GO" id="GO:0006355">
    <property type="term" value="P:regulation of DNA-templated transcription"/>
    <property type="evidence" value="ECO:0007669"/>
    <property type="project" value="InterPro"/>
</dbReference>
<keyword evidence="8" id="KW-0547">Nucleotide-binding</keyword>
<dbReference type="Pfam" id="PF14689">
    <property type="entry name" value="SPOB_a"/>
    <property type="match status" value="1"/>
</dbReference>
<keyword evidence="13 14" id="KW-0472">Membrane</keyword>
<feature type="domain" description="Histidine kinase" evidence="15">
    <location>
        <begin position="377"/>
        <end position="569"/>
    </location>
</feature>
<dbReference type="PRINTS" id="PR00344">
    <property type="entry name" value="BCTRLSENSOR"/>
</dbReference>
<dbReference type="GO" id="GO:0005524">
    <property type="term" value="F:ATP binding"/>
    <property type="evidence" value="ECO:0007669"/>
    <property type="project" value="UniProtKB-KW"/>
</dbReference>
<evidence type="ECO:0000256" key="11">
    <source>
        <dbReference type="ARBA" id="ARBA00022989"/>
    </source>
</evidence>
<name>A0A4R5KUA3_9MICC</name>
<gene>
    <name evidence="16" type="ORF">E1809_05780</name>
</gene>
<keyword evidence="11 14" id="KW-1133">Transmembrane helix</keyword>
<evidence type="ECO:0000256" key="4">
    <source>
        <dbReference type="ARBA" id="ARBA00022475"/>
    </source>
</evidence>
<feature type="transmembrane region" description="Helical" evidence="14">
    <location>
        <begin position="58"/>
        <end position="80"/>
    </location>
</feature>
<keyword evidence="4" id="KW-1003">Cell membrane</keyword>
<evidence type="ECO:0000256" key="2">
    <source>
        <dbReference type="ARBA" id="ARBA00004651"/>
    </source>
</evidence>
<dbReference type="InterPro" id="IPR033463">
    <property type="entry name" value="sCache_3"/>
</dbReference>
<dbReference type="InterPro" id="IPR004358">
    <property type="entry name" value="Sig_transdc_His_kin-like_C"/>
</dbReference>
<dbReference type="EC" id="2.7.13.3" evidence="3"/>
<dbReference type="Pfam" id="PF17203">
    <property type="entry name" value="sCache_3_2"/>
    <property type="match status" value="1"/>
</dbReference>
<dbReference type="Gene3D" id="3.30.565.10">
    <property type="entry name" value="Histidine kinase-like ATPase, C-terminal domain"/>
    <property type="match status" value="1"/>
</dbReference>
<evidence type="ECO:0000256" key="8">
    <source>
        <dbReference type="ARBA" id="ARBA00022741"/>
    </source>
</evidence>
<keyword evidence="6" id="KW-0808">Transferase</keyword>
<evidence type="ECO:0000256" key="6">
    <source>
        <dbReference type="ARBA" id="ARBA00022679"/>
    </source>
</evidence>
<dbReference type="PROSITE" id="PS50109">
    <property type="entry name" value="HIS_KIN"/>
    <property type="match status" value="1"/>
</dbReference>